<dbReference type="InterPro" id="IPR019758">
    <property type="entry name" value="Pept_S26A_signal_pept_1_CS"/>
</dbReference>
<organism evidence="9 10">
    <name type="scientific">Niveibacterium umoris</name>
    <dbReference type="NCBI Taxonomy" id="1193620"/>
    <lineage>
        <taxon>Bacteria</taxon>
        <taxon>Pseudomonadati</taxon>
        <taxon>Pseudomonadota</taxon>
        <taxon>Betaproteobacteria</taxon>
        <taxon>Rhodocyclales</taxon>
        <taxon>Rhodocyclaceae</taxon>
        <taxon>Niveibacterium</taxon>
    </lineage>
</organism>
<dbReference type="PROSITE" id="PS00761">
    <property type="entry name" value="SPASE_I_3"/>
    <property type="match status" value="1"/>
</dbReference>
<dbReference type="SUPFAM" id="SSF51306">
    <property type="entry name" value="LexA/Signal peptidase"/>
    <property type="match status" value="1"/>
</dbReference>
<proteinExistence type="inferred from homology"/>
<evidence type="ECO:0000256" key="6">
    <source>
        <dbReference type="PIRSR" id="PIRSR600223-1"/>
    </source>
</evidence>
<dbReference type="GO" id="GO:0006465">
    <property type="term" value="P:signal peptide processing"/>
    <property type="evidence" value="ECO:0007669"/>
    <property type="project" value="InterPro"/>
</dbReference>
<evidence type="ECO:0000256" key="5">
    <source>
        <dbReference type="ARBA" id="ARBA00022801"/>
    </source>
</evidence>
<dbReference type="InterPro" id="IPR000223">
    <property type="entry name" value="Pept_S26A_signal_pept_1"/>
</dbReference>
<comment type="similarity">
    <text evidence="2 7">Belongs to the peptidase S26 family.</text>
</comment>
<dbReference type="InterPro" id="IPR019757">
    <property type="entry name" value="Pept_S26A_signal_pept_1_Lys-AS"/>
</dbReference>
<evidence type="ECO:0000256" key="3">
    <source>
        <dbReference type="ARBA" id="ARBA00013208"/>
    </source>
</evidence>
<dbReference type="EMBL" id="JACIET010000002">
    <property type="protein sequence ID" value="MBB4014380.1"/>
    <property type="molecule type" value="Genomic_DNA"/>
</dbReference>
<dbReference type="GO" id="GO:0009003">
    <property type="term" value="F:signal peptidase activity"/>
    <property type="evidence" value="ECO:0007669"/>
    <property type="project" value="UniProtKB-EC"/>
</dbReference>
<dbReference type="Proteomes" id="UP000561045">
    <property type="component" value="Unassembled WGS sequence"/>
</dbReference>
<comment type="caution">
    <text evidence="9">The sequence shown here is derived from an EMBL/GenBank/DDBJ whole genome shotgun (WGS) entry which is preliminary data.</text>
</comment>
<accession>A0A840BN25</accession>
<dbReference type="PANTHER" id="PTHR43390:SF1">
    <property type="entry name" value="CHLOROPLAST PROCESSING PEPTIDASE"/>
    <property type="match status" value="1"/>
</dbReference>
<feature type="active site" evidence="6">
    <location>
        <position position="35"/>
    </location>
</feature>
<feature type="domain" description="Peptidase S26" evidence="8">
    <location>
        <begin position="12"/>
        <end position="200"/>
    </location>
</feature>
<keyword evidence="5 7" id="KW-0378">Hydrolase</keyword>
<evidence type="ECO:0000256" key="2">
    <source>
        <dbReference type="ARBA" id="ARBA00009370"/>
    </source>
</evidence>
<evidence type="ECO:0000256" key="4">
    <source>
        <dbReference type="ARBA" id="ARBA00019232"/>
    </source>
</evidence>
<dbReference type="Pfam" id="PF10502">
    <property type="entry name" value="Peptidase_S26"/>
    <property type="match status" value="1"/>
</dbReference>
<feature type="active site" evidence="6">
    <location>
        <position position="89"/>
    </location>
</feature>
<sequence length="223" mass="24747">MQQLLRDNRGFIAFMLLLGLFRTAVADWNPIPSGSMRPTLLEGDVVLVNRLAYDLKVPLTDIVLAHRNAPQRGDVVTFFSPHDGTRLIKRVVGLPGDRVEMRGGMLWINEKQLGYAAPQAGDEPMLPGASRTTALRSTEDLAGHSHAVQWLPAAHAIRDFGPVTVPADEYLMLGDNRDNSGDSRYFGFVPRDKLIGRAERVLVSAAFLENWAPRFERFGLSLN</sequence>
<comment type="subcellular location">
    <subcellularLocation>
        <location evidence="7">Membrane</location>
        <topology evidence="7">Single-pass type II membrane protein</topology>
    </subcellularLocation>
</comment>
<dbReference type="CDD" id="cd06530">
    <property type="entry name" value="S26_SPase_I"/>
    <property type="match status" value="1"/>
</dbReference>
<keyword evidence="10" id="KW-1185">Reference proteome</keyword>
<evidence type="ECO:0000256" key="1">
    <source>
        <dbReference type="ARBA" id="ARBA00000677"/>
    </source>
</evidence>
<evidence type="ECO:0000313" key="10">
    <source>
        <dbReference type="Proteomes" id="UP000561045"/>
    </source>
</evidence>
<dbReference type="Gene3D" id="2.10.109.10">
    <property type="entry name" value="Umud Fragment, subunit A"/>
    <property type="match status" value="1"/>
</dbReference>
<dbReference type="RefSeq" id="WP_183636325.1">
    <property type="nucleotide sequence ID" value="NZ_BAABLE010000005.1"/>
</dbReference>
<dbReference type="GO" id="GO:0004252">
    <property type="term" value="F:serine-type endopeptidase activity"/>
    <property type="evidence" value="ECO:0007669"/>
    <property type="project" value="InterPro"/>
</dbReference>
<dbReference type="NCBIfam" id="TIGR02227">
    <property type="entry name" value="sigpep_I_bact"/>
    <property type="match status" value="1"/>
</dbReference>
<comment type="catalytic activity">
    <reaction evidence="1 7">
        <text>Cleavage of hydrophobic, N-terminal signal or leader sequences from secreted and periplasmic proteins.</text>
        <dbReference type="EC" id="3.4.21.89"/>
    </reaction>
</comment>
<keyword evidence="7" id="KW-0645">Protease</keyword>
<evidence type="ECO:0000313" key="9">
    <source>
        <dbReference type="EMBL" id="MBB4014380.1"/>
    </source>
</evidence>
<dbReference type="AlphaFoldDB" id="A0A840BN25"/>
<dbReference type="InterPro" id="IPR019533">
    <property type="entry name" value="Peptidase_S26"/>
</dbReference>
<dbReference type="EC" id="3.4.21.89" evidence="3 7"/>
<dbReference type="PRINTS" id="PR00727">
    <property type="entry name" value="LEADERPTASE"/>
</dbReference>
<dbReference type="GO" id="GO:0016020">
    <property type="term" value="C:membrane"/>
    <property type="evidence" value="ECO:0007669"/>
    <property type="project" value="UniProtKB-SubCell"/>
</dbReference>
<evidence type="ECO:0000256" key="7">
    <source>
        <dbReference type="RuleBase" id="RU362042"/>
    </source>
</evidence>
<reference evidence="9 10" key="1">
    <citation type="submission" date="2020-08" db="EMBL/GenBank/DDBJ databases">
        <title>Genomic Encyclopedia of Type Strains, Phase IV (KMG-IV): sequencing the most valuable type-strain genomes for metagenomic binning, comparative biology and taxonomic classification.</title>
        <authorList>
            <person name="Goeker M."/>
        </authorList>
    </citation>
    <scope>NUCLEOTIDE SEQUENCE [LARGE SCALE GENOMIC DNA]</scope>
    <source>
        <strain evidence="9 10">DSM 106739</strain>
    </source>
</reference>
<dbReference type="GO" id="GO:0010027">
    <property type="term" value="P:thylakoid membrane organization"/>
    <property type="evidence" value="ECO:0007669"/>
    <property type="project" value="TreeGrafter"/>
</dbReference>
<evidence type="ECO:0000259" key="8">
    <source>
        <dbReference type="Pfam" id="PF10502"/>
    </source>
</evidence>
<dbReference type="PANTHER" id="PTHR43390">
    <property type="entry name" value="SIGNAL PEPTIDASE I"/>
    <property type="match status" value="1"/>
</dbReference>
<gene>
    <name evidence="9" type="ORF">GGR36_003726</name>
</gene>
<dbReference type="PROSITE" id="PS00760">
    <property type="entry name" value="SPASE_I_2"/>
    <property type="match status" value="1"/>
</dbReference>
<name>A0A840BN25_9RHOO</name>
<dbReference type="InterPro" id="IPR036286">
    <property type="entry name" value="LexA/Signal_pep-like_sf"/>
</dbReference>
<protein>
    <recommendedName>
        <fullName evidence="4 7">Signal peptidase I</fullName>
        <ecNumber evidence="3 7">3.4.21.89</ecNumber>
    </recommendedName>
</protein>